<dbReference type="STRING" id="1088868.CIN_12990"/>
<gene>
    <name evidence="1" type="ORF">CIN_12990</name>
</gene>
<dbReference type="AlphaFoldDB" id="G6F068"/>
<dbReference type="Proteomes" id="UP000005939">
    <property type="component" value="Unassembled WGS sequence"/>
</dbReference>
<dbReference type="Pfam" id="PF05258">
    <property type="entry name" value="DciA"/>
    <property type="match status" value="1"/>
</dbReference>
<reference evidence="1 2" key="1">
    <citation type="submission" date="2011-10" db="EMBL/GenBank/DDBJ databases">
        <title>Genome Sequence of Commensalibacter intestini A911, isolated from Drosophila gut.</title>
        <authorList>
            <person name="Lee W.-J."/>
            <person name="Kim E.-K."/>
        </authorList>
    </citation>
    <scope>NUCLEOTIDE SEQUENCE [LARGE SCALE GENOMIC DNA]</scope>
    <source>
        <strain evidence="1 2">A911</strain>
    </source>
</reference>
<comment type="caution">
    <text evidence="1">The sequence shown here is derived from an EMBL/GenBank/DDBJ whole genome shotgun (WGS) entry which is preliminary data.</text>
</comment>
<dbReference type="EMBL" id="AGFR01000007">
    <property type="protein sequence ID" value="EHD13940.1"/>
    <property type="molecule type" value="Genomic_DNA"/>
</dbReference>
<name>G6F068_9PROT</name>
<organism evidence="1 2">
    <name type="scientific">Commensalibacter intestini A911</name>
    <dbReference type="NCBI Taxonomy" id="1088868"/>
    <lineage>
        <taxon>Bacteria</taxon>
        <taxon>Pseudomonadati</taxon>
        <taxon>Pseudomonadota</taxon>
        <taxon>Alphaproteobacteria</taxon>
        <taxon>Acetobacterales</taxon>
        <taxon>Acetobacteraceae</taxon>
    </lineage>
</organism>
<evidence type="ECO:0000313" key="2">
    <source>
        <dbReference type="Proteomes" id="UP000005939"/>
    </source>
</evidence>
<protein>
    <recommendedName>
        <fullName evidence="3">DUF721 domain-containing protein</fullName>
    </recommendedName>
</protein>
<accession>G6F068</accession>
<dbReference type="eggNOG" id="COG5389">
    <property type="taxonomic scope" value="Bacteria"/>
</dbReference>
<proteinExistence type="predicted"/>
<dbReference type="OrthoDB" id="7160947at2"/>
<dbReference type="InterPro" id="IPR007922">
    <property type="entry name" value="DciA-like"/>
</dbReference>
<evidence type="ECO:0000313" key="1">
    <source>
        <dbReference type="EMBL" id="EHD13940.1"/>
    </source>
</evidence>
<evidence type="ECO:0008006" key="3">
    <source>
        <dbReference type="Google" id="ProtNLM"/>
    </source>
</evidence>
<sequence>MVPLIMDEQNSDRDEYYNTDYPVNNTGKRTYDMYQIAGTIQKITRPVFKQKSFSTAQILSDWVDIIGHHYGNLTFPYRLANGTLTIACSSTTAAEMQYISNNIMQKINLYCGQMVVKNIKFLSNRSALASLPKKPILPIRPPTPIKMDDFPSGPLQEALAKLGGNLQYKKRGQ</sequence>